<comment type="caution">
    <text evidence="1">The sequence shown here is derived from an EMBL/GenBank/DDBJ whole genome shotgun (WGS) entry which is preliminary data.</text>
</comment>
<evidence type="ECO:0000313" key="5">
    <source>
        <dbReference type="Proteomes" id="UP000663829"/>
    </source>
</evidence>
<protein>
    <submittedName>
        <fullName evidence="1">Uncharacterized protein</fullName>
    </submittedName>
</protein>
<evidence type="ECO:0000313" key="4">
    <source>
        <dbReference type="EMBL" id="CAF3828843.1"/>
    </source>
</evidence>
<dbReference type="Proteomes" id="UP000681722">
    <property type="component" value="Unassembled WGS sequence"/>
</dbReference>
<dbReference type="EMBL" id="CAJNOK010008436">
    <property type="protein sequence ID" value="CAF1063573.1"/>
    <property type="molecule type" value="Genomic_DNA"/>
</dbReference>
<sequence length="262" mass="30673">MCDTRIPRPQKSIPKRVYGAITAPFRSSKEDKSNSEPNNKLIEQYLHRIRHEIISEGRNLKKKYVVDQDDHLYLQASKLMNKVIQSIVDVTRGTNPNETRQVRTDLIQKIVGLINTLIKDVNLELRPCCLSLNKPLKSIFHTCTVVLLTKYYYNEQQNHFLQQISTLSDKKDDLRLYFINMVVPNTIDDFKCAVSLCKHVREYAMKSLSDEGQKSINSGLRQYENLNRKWIQDCCDGKLFTAETQWHLDYIENPTKIIEEFF</sequence>
<dbReference type="EMBL" id="CAJOBC010002050">
    <property type="protein sequence ID" value="CAF3712635.1"/>
    <property type="molecule type" value="Genomic_DNA"/>
</dbReference>
<organism evidence="1 5">
    <name type="scientific">Didymodactylos carnosus</name>
    <dbReference type="NCBI Taxonomy" id="1234261"/>
    <lineage>
        <taxon>Eukaryota</taxon>
        <taxon>Metazoa</taxon>
        <taxon>Spiralia</taxon>
        <taxon>Gnathifera</taxon>
        <taxon>Rotifera</taxon>
        <taxon>Eurotatoria</taxon>
        <taxon>Bdelloidea</taxon>
        <taxon>Philodinida</taxon>
        <taxon>Philodinidae</taxon>
        <taxon>Didymodactylos</taxon>
    </lineage>
</organism>
<gene>
    <name evidence="1" type="ORF">GPM918_LOCUS10407</name>
    <name evidence="2" type="ORF">OVA965_LOCUS17541</name>
    <name evidence="3" type="ORF">SRO942_LOCUS10408</name>
    <name evidence="4" type="ORF">TMI583_LOCUS17550</name>
</gene>
<evidence type="ECO:0000313" key="2">
    <source>
        <dbReference type="EMBL" id="CAF1063573.1"/>
    </source>
</evidence>
<dbReference type="Proteomes" id="UP000663829">
    <property type="component" value="Unassembled WGS sequence"/>
</dbReference>
<keyword evidence="5" id="KW-1185">Reference proteome</keyword>
<reference evidence="1" key="1">
    <citation type="submission" date="2021-02" db="EMBL/GenBank/DDBJ databases">
        <authorList>
            <person name="Nowell W R."/>
        </authorList>
    </citation>
    <scope>NUCLEOTIDE SEQUENCE</scope>
</reference>
<name>A0A814BVI8_9BILA</name>
<dbReference type="EMBL" id="CAJOBA010008450">
    <property type="protein sequence ID" value="CAF3828843.1"/>
    <property type="molecule type" value="Genomic_DNA"/>
</dbReference>
<dbReference type="Proteomes" id="UP000677228">
    <property type="component" value="Unassembled WGS sequence"/>
</dbReference>
<evidence type="ECO:0000313" key="1">
    <source>
        <dbReference type="EMBL" id="CAF0935296.1"/>
    </source>
</evidence>
<dbReference type="Proteomes" id="UP000682733">
    <property type="component" value="Unassembled WGS sequence"/>
</dbReference>
<dbReference type="AlphaFoldDB" id="A0A814BVI8"/>
<dbReference type="EMBL" id="CAJNOQ010002050">
    <property type="protein sequence ID" value="CAF0935296.1"/>
    <property type="molecule type" value="Genomic_DNA"/>
</dbReference>
<accession>A0A814BVI8</accession>
<proteinExistence type="predicted"/>
<evidence type="ECO:0000313" key="3">
    <source>
        <dbReference type="EMBL" id="CAF3712635.1"/>
    </source>
</evidence>